<feature type="domain" description="MBD" evidence="7">
    <location>
        <begin position="97"/>
        <end position="169"/>
    </location>
</feature>
<dbReference type="Pfam" id="PF01429">
    <property type="entry name" value="MBD"/>
    <property type="match status" value="1"/>
</dbReference>
<proteinExistence type="predicted"/>
<keyword evidence="9" id="KW-1185">Reference proteome</keyword>
<evidence type="ECO:0000313" key="9">
    <source>
        <dbReference type="Proteomes" id="UP001497457"/>
    </source>
</evidence>
<comment type="subcellular location">
    <subcellularLocation>
        <location evidence="1">Nucleus</location>
    </subcellularLocation>
</comment>
<evidence type="ECO:0000256" key="5">
    <source>
        <dbReference type="ARBA" id="ARBA00023242"/>
    </source>
</evidence>
<evidence type="ECO:0000256" key="3">
    <source>
        <dbReference type="ARBA" id="ARBA00023125"/>
    </source>
</evidence>
<evidence type="ECO:0000259" key="7">
    <source>
        <dbReference type="PROSITE" id="PS50982"/>
    </source>
</evidence>
<evidence type="ECO:0000256" key="4">
    <source>
        <dbReference type="ARBA" id="ARBA00023163"/>
    </source>
</evidence>
<organism evidence="8 9">
    <name type="scientific">Urochloa decumbens</name>
    <dbReference type="NCBI Taxonomy" id="240449"/>
    <lineage>
        <taxon>Eukaryota</taxon>
        <taxon>Viridiplantae</taxon>
        <taxon>Streptophyta</taxon>
        <taxon>Embryophyta</taxon>
        <taxon>Tracheophyta</taxon>
        <taxon>Spermatophyta</taxon>
        <taxon>Magnoliopsida</taxon>
        <taxon>Liliopsida</taxon>
        <taxon>Poales</taxon>
        <taxon>Poaceae</taxon>
        <taxon>PACMAD clade</taxon>
        <taxon>Panicoideae</taxon>
        <taxon>Panicodae</taxon>
        <taxon>Paniceae</taxon>
        <taxon>Melinidinae</taxon>
        <taxon>Urochloa</taxon>
    </lineage>
</organism>
<feature type="region of interest" description="Disordered" evidence="6">
    <location>
        <begin position="1"/>
        <end position="30"/>
    </location>
</feature>
<feature type="domain" description="MBD" evidence="7">
    <location>
        <begin position="30"/>
        <end position="95"/>
    </location>
</feature>
<keyword evidence="3" id="KW-0238">DNA-binding</keyword>
<reference evidence="8" key="1">
    <citation type="submission" date="2024-10" db="EMBL/GenBank/DDBJ databases">
        <authorList>
            <person name="Ryan C."/>
        </authorList>
    </citation>
    <scope>NUCLEOTIDE SEQUENCE [LARGE SCALE GENOMIC DNA]</scope>
</reference>
<dbReference type="Gene3D" id="3.30.890.10">
    <property type="entry name" value="Methyl-cpg-binding Protein 2, Chain A"/>
    <property type="match status" value="3"/>
</dbReference>
<keyword evidence="2" id="KW-0805">Transcription regulation</keyword>
<dbReference type="SUPFAM" id="SSF54171">
    <property type="entry name" value="DNA-binding domain"/>
    <property type="match status" value="3"/>
</dbReference>
<name>A0ABC8XVD4_9POAL</name>
<protein>
    <recommendedName>
        <fullName evidence="7">MBD domain-containing protein</fullName>
    </recommendedName>
</protein>
<dbReference type="PANTHER" id="PTHR34067:SF25">
    <property type="entry name" value="OS04G0193200 PROTEIN"/>
    <property type="match status" value="1"/>
</dbReference>
<dbReference type="GO" id="GO:0005634">
    <property type="term" value="C:nucleus"/>
    <property type="evidence" value="ECO:0007669"/>
    <property type="project" value="UniProtKB-SubCell"/>
</dbReference>
<dbReference type="EMBL" id="OZ075125">
    <property type="protein sequence ID" value="CAL4931750.1"/>
    <property type="molecule type" value="Genomic_DNA"/>
</dbReference>
<keyword evidence="5" id="KW-0539">Nucleus</keyword>
<sequence length="296" mass="34005">MSEKSVTEISDDEQGEESTMPNQKKDKEDIEALAQAPDWLPDGWVMEVYRQEDGIINRYYTSPVSDHTFTTEKEVLDYLFSGEDEDILKLREESVADNTLQKAHQWLPKGWVMEIRAGGEKMDKMYKFYVHSETGVRLVSKEDVLLYLCDAEISECDTKGQCDTSSEDNILAKVELNPSELPDGWVKEEVFRKTKKRVRGDLNYTDPTTGYTFPSLKAALRYLKTQKIPKSAIIQETSVHDLYSFDKSADLPERLRKRLAAMAKHDQKLMTSSQPREISKIEQYHSANGCKFLLPI</sequence>
<gene>
    <name evidence="8" type="ORF">URODEC1_LOCUS27224</name>
</gene>
<evidence type="ECO:0000313" key="8">
    <source>
        <dbReference type="EMBL" id="CAL4931750.1"/>
    </source>
</evidence>
<evidence type="ECO:0000256" key="1">
    <source>
        <dbReference type="ARBA" id="ARBA00004123"/>
    </source>
</evidence>
<dbReference type="InterPro" id="IPR038945">
    <property type="entry name" value="MBD13-like"/>
</dbReference>
<dbReference type="Proteomes" id="UP001497457">
    <property type="component" value="Chromosome 15b"/>
</dbReference>
<dbReference type="InterPro" id="IPR001739">
    <property type="entry name" value="Methyl_CpG_DNA-bd"/>
</dbReference>
<dbReference type="PROSITE" id="PS50982">
    <property type="entry name" value="MBD"/>
    <property type="match status" value="3"/>
</dbReference>
<dbReference type="AlphaFoldDB" id="A0ABC8XVD4"/>
<dbReference type="InterPro" id="IPR016177">
    <property type="entry name" value="DNA-bd_dom_sf"/>
</dbReference>
<feature type="domain" description="MBD" evidence="7">
    <location>
        <begin position="171"/>
        <end position="252"/>
    </location>
</feature>
<evidence type="ECO:0000256" key="6">
    <source>
        <dbReference type="SAM" id="MobiDB-lite"/>
    </source>
</evidence>
<keyword evidence="4" id="KW-0804">Transcription</keyword>
<evidence type="ECO:0000256" key="2">
    <source>
        <dbReference type="ARBA" id="ARBA00023015"/>
    </source>
</evidence>
<accession>A0ABC8XVD4</accession>
<dbReference type="PANTHER" id="PTHR34067">
    <property type="entry name" value="OS04G0193200 PROTEIN"/>
    <property type="match status" value="1"/>
</dbReference>
<dbReference type="GO" id="GO:0003677">
    <property type="term" value="F:DNA binding"/>
    <property type="evidence" value="ECO:0007669"/>
    <property type="project" value="UniProtKB-KW"/>
</dbReference>